<gene>
    <name evidence="2" type="ORF">Tci_880481</name>
</gene>
<protein>
    <submittedName>
        <fullName evidence="2">Uncharacterized protein</fullName>
    </submittedName>
</protein>
<feature type="non-terminal residue" evidence="2">
    <location>
        <position position="1"/>
    </location>
</feature>
<feature type="region of interest" description="Disordered" evidence="1">
    <location>
        <begin position="58"/>
        <end position="91"/>
    </location>
</feature>
<feature type="non-terminal residue" evidence="2">
    <location>
        <position position="191"/>
    </location>
</feature>
<dbReference type="AlphaFoldDB" id="A0A699TD82"/>
<name>A0A699TD82_TANCI</name>
<organism evidence="2">
    <name type="scientific">Tanacetum cinerariifolium</name>
    <name type="common">Dalmatian daisy</name>
    <name type="synonym">Chrysanthemum cinerariifolium</name>
    <dbReference type="NCBI Taxonomy" id="118510"/>
    <lineage>
        <taxon>Eukaryota</taxon>
        <taxon>Viridiplantae</taxon>
        <taxon>Streptophyta</taxon>
        <taxon>Embryophyta</taxon>
        <taxon>Tracheophyta</taxon>
        <taxon>Spermatophyta</taxon>
        <taxon>Magnoliopsida</taxon>
        <taxon>eudicotyledons</taxon>
        <taxon>Gunneridae</taxon>
        <taxon>Pentapetalae</taxon>
        <taxon>asterids</taxon>
        <taxon>campanulids</taxon>
        <taxon>Asterales</taxon>
        <taxon>Asteraceae</taxon>
        <taxon>Asteroideae</taxon>
        <taxon>Anthemideae</taxon>
        <taxon>Anthemidinae</taxon>
        <taxon>Tanacetum</taxon>
    </lineage>
</organism>
<dbReference type="EMBL" id="BKCJ011238937">
    <property type="protein sequence ID" value="GFD08512.1"/>
    <property type="molecule type" value="Genomic_DNA"/>
</dbReference>
<evidence type="ECO:0000313" key="2">
    <source>
        <dbReference type="EMBL" id="GFD08512.1"/>
    </source>
</evidence>
<feature type="compositionally biased region" description="Basic and acidic residues" evidence="1">
    <location>
        <begin position="63"/>
        <end position="72"/>
    </location>
</feature>
<evidence type="ECO:0000256" key="1">
    <source>
        <dbReference type="SAM" id="MobiDB-lite"/>
    </source>
</evidence>
<proteinExistence type="predicted"/>
<sequence length="191" mass="21945">RVHAGVLIEPAVFVGEQRFEVIGRYLIDRHRVTPHAVGIGETPQRRAVFSEHHPRQVILGQRQRPDPVREPEQQAEQQQAADEPARCTSRPLPSTLRQTAILWERACSRRRHISRPGIDLYASGNSPRPSTAKANSLYCVPPLSSGSRHAGRKRFRMAWPGNRGRDSLRGRRVKLVIQHVHSCRWQFRRRL</sequence>
<reference evidence="2" key="1">
    <citation type="journal article" date="2019" name="Sci. Rep.">
        <title>Draft genome of Tanacetum cinerariifolium, the natural source of mosquito coil.</title>
        <authorList>
            <person name="Yamashiro T."/>
            <person name="Shiraishi A."/>
            <person name="Satake H."/>
            <person name="Nakayama K."/>
        </authorList>
    </citation>
    <scope>NUCLEOTIDE SEQUENCE</scope>
</reference>
<comment type="caution">
    <text evidence="2">The sequence shown here is derived from an EMBL/GenBank/DDBJ whole genome shotgun (WGS) entry which is preliminary data.</text>
</comment>
<accession>A0A699TD82</accession>